<comment type="caution">
    <text evidence="3">The sequence shown here is derived from an EMBL/GenBank/DDBJ whole genome shotgun (WGS) entry which is preliminary data.</text>
</comment>
<feature type="domain" description="Aldehyde dehydrogenase" evidence="2">
    <location>
        <begin position="19"/>
        <end position="478"/>
    </location>
</feature>
<dbReference type="SUPFAM" id="SSF53720">
    <property type="entry name" value="ALDH-like"/>
    <property type="match status" value="1"/>
</dbReference>
<dbReference type="EMBL" id="JBHTLY010000008">
    <property type="protein sequence ID" value="MFD1203081.1"/>
    <property type="molecule type" value="Genomic_DNA"/>
</dbReference>
<name>A0ABW3TQR5_9MICO</name>
<dbReference type="InterPro" id="IPR016163">
    <property type="entry name" value="Ald_DH_C"/>
</dbReference>
<evidence type="ECO:0000313" key="4">
    <source>
        <dbReference type="Proteomes" id="UP001597181"/>
    </source>
</evidence>
<gene>
    <name evidence="3" type="ORF">ACFQ3U_14380</name>
</gene>
<keyword evidence="1" id="KW-0560">Oxidoreductase</keyword>
<protein>
    <submittedName>
        <fullName evidence="3">Aldehyde dehydrogenase family protein</fullName>
    </submittedName>
</protein>
<dbReference type="PROSITE" id="PS00070">
    <property type="entry name" value="ALDEHYDE_DEHYDR_CYS"/>
    <property type="match status" value="1"/>
</dbReference>
<dbReference type="RefSeq" id="WP_343960165.1">
    <property type="nucleotide sequence ID" value="NZ_BAAAKZ010000006.1"/>
</dbReference>
<dbReference type="Proteomes" id="UP001597181">
    <property type="component" value="Unassembled WGS sequence"/>
</dbReference>
<evidence type="ECO:0000313" key="3">
    <source>
        <dbReference type="EMBL" id="MFD1203081.1"/>
    </source>
</evidence>
<dbReference type="Pfam" id="PF00171">
    <property type="entry name" value="Aldedh"/>
    <property type="match status" value="1"/>
</dbReference>
<evidence type="ECO:0000256" key="1">
    <source>
        <dbReference type="ARBA" id="ARBA00023002"/>
    </source>
</evidence>
<dbReference type="InterPro" id="IPR016160">
    <property type="entry name" value="Ald_DH_CS_CYS"/>
</dbReference>
<dbReference type="Gene3D" id="3.40.309.10">
    <property type="entry name" value="Aldehyde Dehydrogenase, Chain A, domain 2"/>
    <property type="match status" value="1"/>
</dbReference>
<reference evidence="4" key="1">
    <citation type="journal article" date="2019" name="Int. J. Syst. Evol. Microbiol.">
        <title>The Global Catalogue of Microorganisms (GCM) 10K type strain sequencing project: providing services to taxonomists for standard genome sequencing and annotation.</title>
        <authorList>
            <consortium name="The Broad Institute Genomics Platform"/>
            <consortium name="The Broad Institute Genome Sequencing Center for Infectious Disease"/>
            <person name="Wu L."/>
            <person name="Ma J."/>
        </authorList>
    </citation>
    <scope>NUCLEOTIDE SEQUENCE [LARGE SCALE GENOMIC DNA]</scope>
    <source>
        <strain evidence="4">CCUG 50213</strain>
    </source>
</reference>
<keyword evidence="4" id="KW-1185">Reference proteome</keyword>
<dbReference type="InterPro" id="IPR016162">
    <property type="entry name" value="Ald_DH_N"/>
</dbReference>
<dbReference type="Gene3D" id="3.40.605.10">
    <property type="entry name" value="Aldehyde Dehydrogenase, Chain A, domain 1"/>
    <property type="match status" value="1"/>
</dbReference>
<dbReference type="InterPro" id="IPR016161">
    <property type="entry name" value="Ald_DH/histidinol_DH"/>
</dbReference>
<proteinExistence type="predicted"/>
<sequence length="485" mass="51654">MSSLPEPTRTQLFIAGEFTDGASTERADIFSPSTGEKIASIPVPTTADLDLAVAKAHEAKAAWRKLGVFARAEICHRVGTALESRVEELARLQSLEQGKPYEESLADVKEAAQLFHLHAEDAVRLYGETLPSNDIQKRQITQRAPIGVFGIITPWNFPLLMFAEFVAPGLATGNAHVVKPPTNTPLTVLAAMDALVEAGVPNGLVSVLPGEGEFGAALVSHPGIDAVGFIGSSATATKIQASAGLKPLLIEASGNGPVVVLADANIERAAKAAVDGAFYCAGQVCCATERVIVHRDVHEQFVAAVLEYSKTVVLGDPFDPNTNLGPLNNEGVAAKMDRHMADARERGLDILLGGGRREGQPTDLYYEFTVVDNVTTDSLLSREESFGPVLPIIVAEDDDDALRIANDDPLGLQGAVFTENLSKAFRFMEEMEVGQVVVNDSNGWWDVNMPFGGAGGKGTGWGRIGGMYTLHDMTYLRTGVIHIGA</sequence>
<evidence type="ECO:0000259" key="2">
    <source>
        <dbReference type="Pfam" id="PF00171"/>
    </source>
</evidence>
<organism evidence="3 4">
    <name type="scientific">Leucobacter albus</name>
    <dbReference type="NCBI Taxonomy" id="272210"/>
    <lineage>
        <taxon>Bacteria</taxon>
        <taxon>Bacillati</taxon>
        <taxon>Actinomycetota</taxon>
        <taxon>Actinomycetes</taxon>
        <taxon>Micrococcales</taxon>
        <taxon>Microbacteriaceae</taxon>
        <taxon>Leucobacter</taxon>
    </lineage>
</organism>
<dbReference type="PANTHER" id="PTHR11699">
    <property type="entry name" value="ALDEHYDE DEHYDROGENASE-RELATED"/>
    <property type="match status" value="1"/>
</dbReference>
<accession>A0ABW3TQR5</accession>
<dbReference type="InterPro" id="IPR015590">
    <property type="entry name" value="Aldehyde_DH_dom"/>
</dbReference>